<dbReference type="GO" id="GO:0008843">
    <property type="term" value="F:endochitinase activity"/>
    <property type="evidence" value="ECO:0007669"/>
    <property type="project" value="UniProtKB-EC"/>
</dbReference>
<evidence type="ECO:0000256" key="3">
    <source>
        <dbReference type="ARBA" id="ARBA00008682"/>
    </source>
</evidence>
<dbReference type="GO" id="GO:0005576">
    <property type="term" value="C:extracellular region"/>
    <property type="evidence" value="ECO:0007669"/>
    <property type="project" value="UniProtKB-SubCell"/>
</dbReference>
<dbReference type="eggNOG" id="KOG2806">
    <property type="taxonomic scope" value="Eukaryota"/>
</dbReference>
<evidence type="ECO:0000256" key="1">
    <source>
        <dbReference type="ARBA" id="ARBA00000822"/>
    </source>
</evidence>
<dbReference type="FunFam" id="3.10.50.10:FF:000005">
    <property type="entry name" value="Endochitinase B1"/>
    <property type="match status" value="1"/>
</dbReference>
<evidence type="ECO:0000256" key="12">
    <source>
        <dbReference type="SAM" id="MobiDB-lite"/>
    </source>
</evidence>
<proteinExistence type="inferred from homology"/>
<name>N1JA01_BLUG1</name>
<evidence type="ECO:0000256" key="13">
    <source>
        <dbReference type="SAM" id="SignalP"/>
    </source>
</evidence>
<dbReference type="InterPro" id="IPR050314">
    <property type="entry name" value="Glycosyl_Hydrlase_18"/>
</dbReference>
<dbReference type="EMBL" id="CAUH01002532">
    <property type="protein sequence ID" value="CCU76419.1"/>
    <property type="molecule type" value="Genomic_DNA"/>
</dbReference>
<keyword evidence="7" id="KW-0146">Chitin degradation</keyword>
<dbReference type="InterPro" id="IPR017853">
    <property type="entry name" value="GH"/>
</dbReference>
<evidence type="ECO:0000259" key="14">
    <source>
        <dbReference type="PROSITE" id="PS51910"/>
    </source>
</evidence>
<dbReference type="CDD" id="cd06548">
    <property type="entry name" value="GH18_chitinase"/>
    <property type="match status" value="1"/>
</dbReference>
<dbReference type="SUPFAM" id="SSF51445">
    <property type="entry name" value="(Trans)glycosidases"/>
    <property type="match status" value="1"/>
</dbReference>
<comment type="subcellular location">
    <subcellularLocation>
        <location evidence="2">Secreted</location>
    </subcellularLocation>
</comment>
<feature type="region of interest" description="Disordered" evidence="12">
    <location>
        <begin position="43"/>
        <end position="79"/>
    </location>
</feature>
<comment type="similarity">
    <text evidence="3">Belongs to the glycosyl hydrolase 18 family. Chitinase class V subfamily.</text>
</comment>
<dbReference type="Proteomes" id="UP000015441">
    <property type="component" value="Unassembled WGS sequence"/>
</dbReference>
<evidence type="ECO:0000256" key="11">
    <source>
        <dbReference type="RuleBase" id="RU000489"/>
    </source>
</evidence>
<evidence type="ECO:0000256" key="8">
    <source>
        <dbReference type="ARBA" id="ARBA00023277"/>
    </source>
</evidence>
<feature type="domain" description="GH18" evidence="14">
    <location>
        <begin position="85"/>
        <end position="448"/>
    </location>
</feature>
<dbReference type="InParanoid" id="N1JA01"/>
<dbReference type="FunFam" id="3.20.20.80:FF:000075">
    <property type="entry name" value="Sporulation-specific chitinase"/>
    <property type="match status" value="1"/>
</dbReference>
<dbReference type="GO" id="GO:0008061">
    <property type="term" value="F:chitin binding"/>
    <property type="evidence" value="ECO:0007669"/>
    <property type="project" value="InterPro"/>
</dbReference>
<evidence type="ECO:0000256" key="10">
    <source>
        <dbReference type="ARBA" id="ARBA00023326"/>
    </source>
</evidence>
<evidence type="ECO:0000256" key="6">
    <source>
        <dbReference type="ARBA" id="ARBA00022801"/>
    </source>
</evidence>
<dbReference type="HOGENOM" id="CLU_002833_1_0_1"/>
<dbReference type="InterPro" id="IPR011583">
    <property type="entry name" value="Chitinase_II/V-like_cat"/>
</dbReference>
<reference evidence="15 16" key="1">
    <citation type="journal article" date="2010" name="Science">
        <title>Genome expansion and gene loss in powdery mildew fungi reveal tradeoffs in extreme parasitism.</title>
        <authorList>
            <person name="Spanu P.D."/>
            <person name="Abbott J.C."/>
            <person name="Amselem J."/>
            <person name="Burgis T.A."/>
            <person name="Soanes D.M."/>
            <person name="Stueber K."/>
            <person name="Ver Loren van Themaat E."/>
            <person name="Brown J.K.M."/>
            <person name="Butcher S.A."/>
            <person name="Gurr S.J."/>
            <person name="Lebrun M.-H."/>
            <person name="Ridout C.J."/>
            <person name="Schulze-Lefert P."/>
            <person name="Talbot N.J."/>
            <person name="Ahmadinejad N."/>
            <person name="Ametz C."/>
            <person name="Barton G.R."/>
            <person name="Benjdia M."/>
            <person name="Bidzinski P."/>
            <person name="Bindschedler L.V."/>
            <person name="Both M."/>
            <person name="Brewer M.T."/>
            <person name="Cadle-Davidson L."/>
            <person name="Cadle-Davidson M.M."/>
            <person name="Collemare J."/>
            <person name="Cramer R."/>
            <person name="Frenkel O."/>
            <person name="Godfrey D."/>
            <person name="Harriman J."/>
            <person name="Hoede C."/>
            <person name="King B.C."/>
            <person name="Klages S."/>
            <person name="Kleemann J."/>
            <person name="Knoll D."/>
            <person name="Koti P.S."/>
            <person name="Kreplak J."/>
            <person name="Lopez-Ruiz F.J."/>
            <person name="Lu X."/>
            <person name="Maekawa T."/>
            <person name="Mahanil S."/>
            <person name="Micali C."/>
            <person name="Milgroom M.G."/>
            <person name="Montana G."/>
            <person name="Noir S."/>
            <person name="O'Connell R.J."/>
            <person name="Oberhaensli S."/>
            <person name="Parlange F."/>
            <person name="Pedersen C."/>
            <person name="Quesneville H."/>
            <person name="Reinhardt R."/>
            <person name="Rott M."/>
            <person name="Sacristan S."/>
            <person name="Schmidt S.M."/>
            <person name="Schoen M."/>
            <person name="Skamnioti P."/>
            <person name="Sommer H."/>
            <person name="Stephens A."/>
            <person name="Takahara H."/>
            <person name="Thordal-Christensen H."/>
            <person name="Vigouroux M."/>
            <person name="Wessling R."/>
            <person name="Wicker T."/>
            <person name="Panstruga R."/>
        </authorList>
    </citation>
    <scope>NUCLEOTIDE SEQUENCE [LARGE SCALE GENOMIC DNA]</scope>
    <source>
        <strain evidence="15">DH14</strain>
    </source>
</reference>
<dbReference type="PANTHER" id="PTHR11177">
    <property type="entry name" value="CHITINASE"/>
    <property type="match status" value="1"/>
</dbReference>
<evidence type="ECO:0000256" key="2">
    <source>
        <dbReference type="ARBA" id="ARBA00004613"/>
    </source>
</evidence>
<keyword evidence="9 11" id="KW-0326">Glycosidase</keyword>
<dbReference type="Gene3D" id="3.10.50.10">
    <property type="match status" value="1"/>
</dbReference>
<dbReference type="InterPro" id="IPR001223">
    <property type="entry name" value="Glyco_hydro18_cat"/>
</dbReference>
<feature type="chain" id="PRO_5004106725" description="chitinase" evidence="13">
    <location>
        <begin position="21"/>
        <end position="472"/>
    </location>
</feature>
<keyword evidence="10" id="KW-0624">Polysaccharide degradation</keyword>
<evidence type="ECO:0000256" key="9">
    <source>
        <dbReference type="ARBA" id="ARBA00023295"/>
    </source>
</evidence>
<comment type="caution">
    <text evidence="15">The sequence shown here is derived from an EMBL/GenBank/DDBJ whole genome shotgun (WGS) entry which is preliminary data.</text>
</comment>
<evidence type="ECO:0000313" key="15">
    <source>
        <dbReference type="EMBL" id="CCU76419.1"/>
    </source>
</evidence>
<evidence type="ECO:0000313" key="16">
    <source>
        <dbReference type="Proteomes" id="UP000015441"/>
    </source>
</evidence>
<evidence type="ECO:0000256" key="7">
    <source>
        <dbReference type="ARBA" id="ARBA00023024"/>
    </source>
</evidence>
<keyword evidence="6 11" id="KW-0378">Hydrolase</keyword>
<dbReference type="EC" id="3.2.1.14" evidence="4"/>
<evidence type="ECO:0000256" key="4">
    <source>
        <dbReference type="ARBA" id="ARBA00012729"/>
    </source>
</evidence>
<dbReference type="GO" id="GO:0006032">
    <property type="term" value="P:chitin catabolic process"/>
    <property type="evidence" value="ECO:0007669"/>
    <property type="project" value="UniProtKB-KW"/>
</dbReference>
<comment type="catalytic activity">
    <reaction evidence="1">
        <text>Random endo-hydrolysis of N-acetyl-beta-D-glucosaminide (1-&gt;4)-beta-linkages in chitin and chitodextrins.</text>
        <dbReference type="EC" id="3.2.1.14"/>
    </reaction>
</comment>
<accession>N1JA01</accession>
<evidence type="ECO:0000256" key="5">
    <source>
        <dbReference type="ARBA" id="ARBA00022525"/>
    </source>
</evidence>
<dbReference type="SUPFAM" id="SSF54556">
    <property type="entry name" value="Chitinase insertion domain"/>
    <property type="match status" value="1"/>
</dbReference>
<keyword evidence="16" id="KW-1185">Reference proteome</keyword>
<feature type="signal peptide" evidence="13">
    <location>
        <begin position="1"/>
        <end position="20"/>
    </location>
</feature>
<dbReference type="SMART" id="SM00636">
    <property type="entry name" value="Glyco_18"/>
    <property type="match status" value="1"/>
</dbReference>
<dbReference type="PROSITE" id="PS01095">
    <property type="entry name" value="GH18_1"/>
    <property type="match status" value="1"/>
</dbReference>
<gene>
    <name evidence="15" type="ORF">BGHDH14_bgh00739</name>
</gene>
<dbReference type="InterPro" id="IPR029070">
    <property type="entry name" value="Chitinase_insertion_sf"/>
</dbReference>
<sequence length="472" mass="51731">MSILNLIFYGLACLTPQYMASVISPELPKYPNATSIEYLRSSPTHHHSIHPSHAPLQTPSHTAPHAPISTTPHTAPHGSPSVSGYKNFVYFVNWAIYDRAYTVQMLPASQITHVLYSFWNIAANGTVFLSDPYADLVKLYPTDTKSAAGNDVFGSIKQLYIVKKHNRQLKTLMSVGGWTYSTNIAAAASSSATRAIFASDVVKFIQDLGFDGVDIDWEYPADETQAVNYVLLLAEVRRKLDEYAAQHAPGYHFLITVACPAGAVHYRKMHLAEMNAHIDTWNLMAYDYTGSWDKNTGHSSNLYPSSSNQISTPYNTQQAIKDYVSAGVQPSKIVMGIPLYGRSFLGTAGLGQPFTTVGGGSWEDGVWDYKVLPKSGATEHVDNETLSSYSYDTSAQTLISYDNTEIVRKKAQYIQSQGLGGAMFWEASGDKTGGESLIGTTASEFKNLDVMQNNLNYPASQYTNMAAGMPGE</sequence>
<dbReference type="PANTHER" id="PTHR11177:SF384">
    <property type="entry name" value="CHITINASE"/>
    <property type="match status" value="1"/>
</dbReference>
<organism evidence="15 16">
    <name type="scientific">Blumeria graminis f. sp. hordei (strain DH14)</name>
    <name type="common">Barley powdery mildew</name>
    <name type="synonym">Oidium monilioides f. sp. hordei</name>
    <dbReference type="NCBI Taxonomy" id="546991"/>
    <lineage>
        <taxon>Eukaryota</taxon>
        <taxon>Fungi</taxon>
        <taxon>Dikarya</taxon>
        <taxon>Ascomycota</taxon>
        <taxon>Pezizomycotina</taxon>
        <taxon>Leotiomycetes</taxon>
        <taxon>Erysiphales</taxon>
        <taxon>Erysiphaceae</taxon>
        <taxon>Blumeria</taxon>
        <taxon>Blumeria hordei</taxon>
    </lineage>
</organism>
<dbReference type="FunCoup" id="N1JA01">
    <property type="interactions" value="555"/>
</dbReference>
<dbReference type="GO" id="GO:0000272">
    <property type="term" value="P:polysaccharide catabolic process"/>
    <property type="evidence" value="ECO:0007669"/>
    <property type="project" value="UniProtKB-KW"/>
</dbReference>
<keyword evidence="8" id="KW-0119">Carbohydrate metabolism</keyword>
<protein>
    <recommendedName>
        <fullName evidence="4">chitinase</fullName>
        <ecNumber evidence="4">3.2.1.14</ecNumber>
    </recommendedName>
</protein>
<dbReference type="OrthoDB" id="76388at2759"/>
<dbReference type="Pfam" id="PF00704">
    <property type="entry name" value="Glyco_hydro_18"/>
    <property type="match status" value="1"/>
</dbReference>
<dbReference type="Gene3D" id="3.20.20.80">
    <property type="entry name" value="Glycosidases"/>
    <property type="match status" value="1"/>
</dbReference>
<dbReference type="InterPro" id="IPR001579">
    <property type="entry name" value="Glyco_hydro_18_chit_AS"/>
</dbReference>
<dbReference type="AlphaFoldDB" id="N1JA01"/>
<dbReference type="STRING" id="546991.N1JA01"/>
<keyword evidence="13" id="KW-0732">Signal</keyword>
<dbReference type="PROSITE" id="PS51910">
    <property type="entry name" value="GH18_2"/>
    <property type="match status" value="1"/>
</dbReference>
<keyword evidence="5" id="KW-0964">Secreted</keyword>